<feature type="transmembrane region" description="Helical" evidence="7">
    <location>
        <begin position="330"/>
        <end position="349"/>
    </location>
</feature>
<protein>
    <submittedName>
        <fullName evidence="11">Mechanosensitive ion channel</fullName>
    </submittedName>
</protein>
<dbReference type="Gene3D" id="1.10.287.1260">
    <property type="match status" value="1"/>
</dbReference>
<dbReference type="InterPro" id="IPR052702">
    <property type="entry name" value="MscS-like_channel"/>
</dbReference>
<evidence type="ECO:0000256" key="7">
    <source>
        <dbReference type="SAM" id="Phobius"/>
    </source>
</evidence>
<evidence type="ECO:0000313" key="12">
    <source>
        <dbReference type="Proteomes" id="UP000438914"/>
    </source>
</evidence>
<dbReference type="InterPro" id="IPR023408">
    <property type="entry name" value="MscS_beta-dom_sf"/>
</dbReference>
<dbReference type="InterPro" id="IPR049278">
    <property type="entry name" value="MS_channel_C"/>
</dbReference>
<accession>A0A7K0KGL5</accession>
<feature type="transmembrane region" description="Helical" evidence="7">
    <location>
        <begin position="355"/>
        <end position="378"/>
    </location>
</feature>
<keyword evidence="8" id="KW-0732">Signal</keyword>
<keyword evidence="12" id="KW-1185">Reference proteome</keyword>
<dbReference type="EMBL" id="VUNG01000017">
    <property type="protein sequence ID" value="MST84590.1"/>
    <property type="molecule type" value="Genomic_DNA"/>
</dbReference>
<dbReference type="SUPFAM" id="SSF50182">
    <property type="entry name" value="Sm-like ribonucleoproteins"/>
    <property type="match status" value="1"/>
</dbReference>
<reference evidence="11 12" key="1">
    <citation type="submission" date="2019-08" db="EMBL/GenBank/DDBJ databases">
        <title>In-depth cultivation of the pig gut microbiome towards novel bacterial diversity and tailored functional studies.</title>
        <authorList>
            <person name="Wylensek D."/>
            <person name="Hitch T.C.A."/>
            <person name="Clavel T."/>
        </authorList>
    </citation>
    <scope>NUCLEOTIDE SEQUENCE [LARGE SCALE GENOMIC DNA]</scope>
    <source>
        <strain evidence="11 12">LKV-178-WT-2A</strain>
    </source>
</reference>
<feature type="signal peptide" evidence="8">
    <location>
        <begin position="1"/>
        <end position="22"/>
    </location>
</feature>
<dbReference type="Pfam" id="PF21082">
    <property type="entry name" value="MS_channel_3rd"/>
    <property type="match status" value="1"/>
</dbReference>
<evidence type="ECO:0000313" key="11">
    <source>
        <dbReference type="EMBL" id="MST84590.1"/>
    </source>
</evidence>
<evidence type="ECO:0000256" key="6">
    <source>
        <dbReference type="ARBA" id="ARBA00023136"/>
    </source>
</evidence>
<evidence type="ECO:0000256" key="1">
    <source>
        <dbReference type="ARBA" id="ARBA00004651"/>
    </source>
</evidence>
<feature type="transmembrane region" description="Helical" evidence="7">
    <location>
        <begin position="567"/>
        <end position="588"/>
    </location>
</feature>
<comment type="subcellular location">
    <subcellularLocation>
        <location evidence="1">Cell membrane</location>
        <topology evidence="1">Multi-pass membrane protein</topology>
    </subcellularLocation>
</comment>
<feature type="transmembrane region" description="Helical" evidence="7">
    <location>
        <begin position="390"/>
        <end position="409"/>
    </location>
</feature>
<dbReference type="Gene3D" id="3.30.70.100">
    <property type="match status" value="1"/>
</dbReference>
<dbReference type="Gene3D" id="2.30.30.60">
    <property type="match status" value="1"/>
</dbReference>
<comment type="caution">
    <text evidence="11">The sequence shown here is derived from an EMBL/GenBank/DDBJ whole genome shotgun (WGS) entry which is preliminary data.</text>
</comment>
<dbReference type="GO" id="GO:0008381">
    <property type="term" value="F:mechanosensitive monoatomic ion channel activity"/>
    <property type="evidence" value="ECO:0007669"/>
    <property type="project" value="UniProtKB-ARBA"/>
</dbReference>
<evidence type="ECO:0000259" key="9">
    <source>
        <dbReference type="Pfam" id="PF00924"/>
    </source>
</evidence>
<dbReference type="PANTHER" id="PTHR30347">
    <property type="entry name" value="POTASSIUM CHANNEL RELATED"/>
    <property type="match status" value="1"/>
</dbReference>
<feature type="domain" description="Mechanosensitive ion channel MscS C-terminal" evidence="10">
    <location>
        <begin position="745"/>
        <end position="825"/>
    </location>
</feature>
<dbReference type="AlphaFoldDB" id="A0A7K0KGL5"/>
<evidence type="ECO:0000256" key="3">
    <source>
        <dbReference type="ARBA" id="ARBA00022475"/>
    </source>
</evidence>
<evidence type="ECO:0000259" key="10">
    <source>
        <dbReference type="Pfam" id="PF21082"/>
    </source>
</evidence>
<keyword evidence="4 7" id="KW-0812">Transmembrane</keyword>
<sequence>MKRYIHCLILTLLLLTALPSYAVLKERDISSSLSILRQELNTYRHDLDKQQNDLRIQQQMVVKELITVGNQSQQNALMLYSQKEGNIFDLTYACHAATEQYRQFRNNAAPFRDYITNTNTEVSRYDSLISDLSNMYTGALSPKAKLDRNVCLTLAINIRRTLADNNEQMKQYITLYNRTEDGLKNLNDYANMRYGEIQRSIFNNGGENYIAILHDLNKEYHLTLSSVLMKYRPVHHALSEWDGRIILGFFVALFIGVLIATGLNYLIIGFIFTYLVKHGKIDFLFQWFDKRKASIQASASSRQDEKPSKEQEIDLRMVQSKASFTAKRRTIIATSTVITFALLLGLLRQTVAQNFFVMATGLLMEFAWLMAAILLSLLIRLDGVQIKNGLRIYAPVMTVCFLVIAFRIILIPNTLVNLIFPPMLLVCAVWQWRVVKHYQKRLPKSDVFYTTMSLIVFVFSVIASLIGYTLLSVEALIWWTMQLTCILTITCLSSMLKGFGNHPNRRYFDKETSITRTWLFRFFYYALLPISGALSIILSIYWAADVFNLSDTTLQIFSMRLIDTKNFTFSIFKAVQVVILFYLFSYFCHTSLNLLHHHFAQSEHDHAIEENRREDPQAVVSRTAMWRNVIQVLVWGIWLMISMKIFNIDNSWIVAISAGLSTGIGFAMKDILENIYYGISLMAGRIRVGDYVSIDGTRGTVRNISYTSTMIEALDGSIISFQNSQLFTKNYKNLTKNHGYELAIIPVGVAYGSNVAEVKELAAAAVKRIERKNYIKYINTVFVNFGDNSIDFKVLAWVDSRKQIYATGEIYEALYNTLNEHQIEIPYPQRDVHIKSDSTMTLKDTPKA</sequence>
<feature type="transmembrane region" description="Helical" evidence="7">
    <location>
        <begin position="415"/>
        <end position="435"/>
    </location>
</feature>
<feature type="domain" description="Mechanosensitive ion channel MscS" evidence="9">
    <location>
        <begin position="670"/>
        <end position="736"/>
    </location>
</feature>
<evidence type="ECO:0000256" key="4">
    <source>
        <dbReference type="ARBA" id="ARBA00022692"/>
    </source>
</evidence>
<feature type="chain" id="PRO_5029813928" evidence="8">
    <location>
        <begin position="23"/>
        <end position="848"/>
    </location>
</feature>
<dbReference type="SUPFAM" id="SSF82689">
    <property type="entry name" value="Mechanosensitive channel protein MscS (YggB), C-terminal domain"/>
    <property type="match status" value="1"/>
</dbReference>
<dbReference type="InterPro" id="IPR010920">
    <property type="entry name" value="LSM_dom_sf"/>
</dbReference>
<dbReference type="Proteomes" id="UP000438914">
    <property type="component" value="Unassembled WGS sequence"/>
</dbReference>
<feature type="transmembrane region" description="Helical" evidence="7">
    <location>
        <begin position="629"/>
        <end position="646"/>
    </location>
</feature>
<keyword evidence="6 7" id="KW-0472">Membrane</keyword>
<keyword evidence="3" id="KW-1003">Cell membrane</keyword>
<proteinExistence type="inferred from homology"/>
<dbReference type="Pfam" id="PF00924">
    <property type="entry name" value="MS_channel_2nd"/>
    <property type="match status" value="1"/>
</dbReference>
<dbReference type="InterPro" id="IPR006685">
    <property type="entry name" value="MscS_channel_2nd"/>
</dbReference>
<name>A0A7K0KGL5_9BACT</name>
<feature type="transmembrane region" description="Helical" evidence="7">
    <location>
        <begin position="447"/>
        <end position="470"/>
    </location>
</feature>
<comment type="similarity">
    <text evidence="2">Belongs to the MscS (TC 1.A.23) family.</text>
</comment>
<dbReference type="InterPro" id="IPR011066">
    <property type="entry name" value="MscS_channel_C_sf"/>
</dbReference>
<dbReference type="RefSeq" id="WP_154534176.1">
    <property type="nucleotide sequence ID" value="NZ_VUNG01000017.1"/>
</dbReference>
<feature type="transmembrane region" description="Helical" evidence="7">
    <location>
        <begin position="476"/>
        <end position="496"/>
    </location>
</feature>
<evidence type="ECO:0000256" key="5">
    <source>
        <dbReference type="ARBA" id="ARBA00022989"/>
    </source>
</evidence>
<feature type="transmembrane region" description="Helical" evidence="7">
    <location>
        <begin position="522"/>
        <end position="544"/>
    </location>
</feature>
<evidence type="ECO:0000256" key="2">
    <source>
        <dbReference type="ARBA" id="ARBA00008017"/>
    </source>
</evidence>
<dbReference type="GO" id="GO:0005886">
    <property type="term" value="C:plasma membrane"/>
    <property type="evidence" value="ECO:0007669"/>
    <property type="project" value="UniProtKB-SubCell"/>
</dbReference>
<keyword evidence="5 7" id="KW-1133">Transmembrane helix</keyword>
<evidence type="ECO:0000256" key="8">
    <source>
        <dbReference type="SAM" id="SignalP"/>
    </source>
</evidence>
<gene>
    <name evidence="11" type="ORF">FYJ73_07895</name>
</gene>
<feature type="transmembrane region" description="Helical" evidence="7">
    <location>
        <begin position="245"/>
        <end position="276"/>
    </location>
</feature>
<organism evidence="11 12">
    <name type="scientific">Hallella mizrahii</name>
    <dbReference type="NCBI Taxonomy" id="2606637"/>
    <lineage>
        <taxon>Bacteria</taxon>
        <taxon>Pseudomonadati</taxon>
        <taxon>Bacteroidota</taxon>
        <taxon>Bacteroidia</taxon>
        <taxon>Bacteroidales</taxon>
        <taxon>Prevotellaceae</taxon>
        <taxon>Hallella</taxon>
    </lineage>
</organism>
<dbReference type="PANTHER" id="PTHR30347:SF1">
    <property type="entry name" value="MECHANOSENSITIVE CHANNEL MSCK"/>
    <property type="match status" value="1"/>
</dbReference>